<feature type="compositionally biased region" description="Polar residues" evidence="1">
    <location>
        <begin position="1"/>
        <end position="14"/>
    </location>
</feature>
<feature type="compositionally biased region" description="Basic and acidic residues" evidence="1">
    <location>
        <begin position="19"/>
        <end position="32"/>
    </location>
</feature>
<proteinExistence type="predicted"/>
<comment type="caution">
    <text evidence="2">The sequence shown here is derived from an EMBL/GenBank/DDBJ whole genome shotgun (WGS) entry which is preliminary data.</text>
</comment>
<feature type="region of interest" description="Disordered" evidence="1">
    <location>
        <begin position="1"/>
        <end position="92"/>
    </location>
</feature>
<name>A0ABP8ML64_9BACT</name>
<accession>A0ABP8ML64</accession>
<feature type="compositionally biased region" description="Polar residues" evidence="1">
    <location>
        <begin position="81"/>
        <end position="92"/>
    </location>
</feature>
<dbReference type="EMBL" id="BAABHD010000014">
    <property type="protein sequence ID" value="GAA4451212.1"/>
    <property type="molecule type" value="Genomic_DNA"/>
</dbReference>
<gene>
    <name evidence="2" type="ORF">GCM10023189_12930</name>
</gene>
<protein>
    <submittedName>
        <fullName evidence="2">Uncharacterized protein</fullName>
    </submittedName>
</protein>
<organism evidence="2 3">
    <name type="scientific">Nibrella saemangeumensis</name>
    <dbReference type="NCBI Taxonomy" id="1084526"/>
    <lineage>
        <taxon>Bacteria</taxon>
        <taxon>Pseudomonadati</taxon>
        <taxon>Bacteroidota</taxon>
        <taxon>Cytophagia</taxon>
        <taxon>Cytophagales</taxon>
        <taxon>Spirosomataceae</taxon>
        <taxon>Nibrella</taxon>
    </lineage>
</organism>
<feature type="compositionally biased region" description="Basic and acidic residues" evidence="1">
    <location>
        <begin position="39"/>
        <end position="75"/>
    </location>
</feature>
<sequence length="92" mass="10294">MLNVMGNNKTTHQPGANDRQPHSERSQQHEAYDTSQQKPHMEQIRSDQDKSKQGEEENHDPNAKTKSELQFERGGHGRSGHASTRNGSESGS</sequence>
<reference evidence="3" key="1">
    <citation type="journal article" date="2019" name="Int. J. Syst. Evol. Microbiol.">
        <title>The Global Catalogue of Microorganisms (GCM) 10K type strain sequencing project: providing services to taxonomists for standard genome sequencing and annotation.</title>
        <authorList>
            <consortium name="The Broad Institute Genomics Platform"/>
            <consortium name="The Broad Institute Genome Sequencing Center for Infectious Disease"/>
            <person name="Wu L."/>
            <person name="Ma J."/>
        </authorList>
    </citation>
    <scope>NUCLEOTIDE SEQUENCE [LARGE SCALE GENOMIC DNA]</scope>
    <source>
        <strain evidence="3">JCM 17927</strain>
    </source>
</reference>
<evidence type="ECO:0000256" key="1">
    <source>
        <dbReference type="SAM" id="MobiDB-lite"/>
    </source>
</evidence>
<keyword evidence="3" id="KW-1185">Reference proteome</keyword>
<evidence type="ECO:0000313" key="3">
    <source>
        <dbReference type="Proteomes" id="UP001501175"/>
    </source>
</evidence>
<dbReference type="Proteomes" id="UP001501175">
    <property type="component" value="Unassembled WGS sequence"/>
</dbReference>
<evidence type="ECO:0000313" key="2">
    <source>
        <dbReference type="EMBL" id="GAA4451212.1"/>
    </source>
</evidence>